<sequence length="113" mass="11610">MIIGVLSAIGIGLFLGQRARAVDASIKSDLRTVATAVTGVLSAGAPVEEASLSKDVRLTPGNAVAVHLDGVKFCLVGRSVEGTQGTQNWVFDGEGLRESDVQTCPGAVLFELG</sequence>
<proteinExistence type="predicted"/>
<reference evidence="1 2" key="1">
    <citation type="submission" date="2020-04" db="EMBL/GenBank/DDBJ databases">
        <title>MicrobeNet Type strains.</title>
        <authorList>
            <person name="Nicholson A.C."/>
        </authorList>
    </citation>
    <scope>NUCLEOTIDE SEQUENCE [LARGE SCALE GENOMIC DNA]</scope>
    <source>
        <strain evidence="1 2">ATCC BAA-789</strain>
    </source>
</reference>
<organism evidence="1 2">
    <name type="scientific">Sanguibacter hominis ATCC BAA-789</name>
    <dbReference type="NCBI Taxonomy" id="1312740"/>
    <lineage>
        <taxon>Bacteria</taxon>
        <taxon>Bacillati</taxon>
        <taxon>Actinomycetota</taxon>
        <taxon>Actinomycetes</taxon>
        <taxon>Micrococcales</taxon>
        <taxon>Sanguibacteraceae</taxon>
        <taxon>Sanguibacter</taxon>
    </lineage>
</organism>
<evidence type="ECO:0008006" key="3">
    <source>
        <dbReference type="Google" id="ProtNLM"/>
    </source>
</evidence>
<gene>
    <name evidence="1" type="ORF">HF995_08815</name>
</gene>
<evidence type="ECO:0000313" key="2">
    <source>
        <dbReference type="Proteomes" id="UP000774283"/>
    </source>
</evidence>
<accession>A0A9X5FEB6</accession>
<dbReference type="AlphaFoldDB" id="A0A9X5FEB6"/>
<comment type="caution">
    <text evidence="1">The sequence shown here is derived from an EMBL/GenBank/DDBJ whole genome shotgun (WGS) entry which is preliminary data.</text>
</comment>
<dbReference type="EMBL" id="JAAXOW010000002">
    <property type="protein sequence ID" value="NKX93367.1"/>
    <property type="molecule type" value="Genomic_DNA"/>
</dbReference>
<dbReference type="Gene3D" id="3.30.700.10">
    <property type="entry name" value="Glycoprotein, Type 4 Pilin"/>
    <property type="match status" value="1"/>
</dbReference>
<dbReference type="Proteomes" id="UP000774283">
    <property type="component" value="Unassembled WGS sequence"/>
</dbReference>
<protein>
    <recommendedName>
        <fullName evidence="3">Prepilin-type cleavage/methylation protein</fullName>
    </recommendedName>
</protein>
<keyword evidence="2" id="KW-1185">Reference proteome</keyword>
<name>A0A9X5FEB6_9MICO</name>
<evidence type="ECO:0000313" key="1">
    <source>
        <dbReference type="EMBL" id="NKX93367.1"/>
    </source>
</evidence>